<dbReference type="PROSITE" id="PS00237">
    <property type="entry name" value="G_PROTEIN_RECEP_F1_1"/>
    <property type="match status" value="1"/>
</dbReference>
<dbReference type="GO" id="GO:0035025">
    <property type="term" value="P:positive regulation of Rho protein signal transduction"/>
    <property type="evidence" value="ECO:0007669"/>
    <property type="project" value="TreeGrafter"/>
</dbReference>
<keyword evidence="8 12" id="KW-0675">Receptor</keyword>
<evidence type="ECO:0000256" key="4">
    <source>
        <dbReference type="ARBA" id="ARBA00022989"/>
    </source>
</evidence>
<dbReference type="AlphaFoldDB" id="A0A834F925"/>
<dbReference type="InterPro" id="IPR017452">
    <property type="entry name" value="GPCR_Rhodpsn_7TM"/>
</dbReference>
<comment type="caution">
    <text evidence="16">The sequence shown here is derived from an EMBL/GenBank/DDBJ whole genome shotgun (WGS) entry which is preliminary data.</text>
</comment>
<evidence type="ECO:0000256" key="3">
    <source>
        <dbReference type="ARBA" id="ARBA00022692"/>
    </source>
</evidence>
<evidence type="ECO:0000256" key="8">
    <source>
        <dbReference type="ARBA" id="ARBA00023170"/>
    </source>
</evidence>
<accession>A0A834F925</accession>
<feature type="transmembrane region" description="Helical" evidence="13">
    <location>
        <begin position="101"/>
        <end position="121"/>
    </location>
</feature>
<feature type="chain" id="PRO_5032733118" evidence="14">
    <location>
        <begin position="19"/>
        <end position="397"/>
    </location>
</feature>
<dbReference type="GO" id="GO:0007596">
    <property type="term" value="P:blood coagulation"/>
    <property type="evidence" value="ECO:0007669"/>
    <property type="project" value="InterPro"/>
</dbReference>
<dbReference type="PRINTS" id="PR01430">
    <property type="entry name" value="PROTEASEAR4"/>
</dbReference>
<comment type="similarity">
    <text evidence="12">Belongs to the G-protein coupled receptor 1 family.</text>
</comment>
<evidence type="ECO:0000256" key="9">
    <source>
        <dbReference type="ARBA" id="ARBA00023180"/>
    </source>
</evidence>
<feature type="signal peptide" evidence="14">
    <location>
        <begin position="1"/>
        <end position="18"/>
    </location>
</feature>
<dbReference type="InterPro" id="IPR003944">
    <property type="entry name" value="Prot_act_rcpt_4"/>
</dbReference>
<keyword evidence="5 12" id="KW-0297">G-protein coupled receptor</keyword>
<keyword evidence="6 13" id="KW-0472">Membrane</keyword>
<dbReference type="InterPro" id="IPR003912">
    <property type="entry name" value="Protea_act_rcpt"/>
</dbReference>
<keyword evidence="10 12" id="KW-0807">Transducer</keyword>
<evidence type="ECO:0000256" key="11">
    <source>
        <dbReference type="PIRSR" id="PIRSR603912-52"/>
    </source>
</evidence>
<proteinExistence type="inferred from homology"/>
<evidence type="ECO:0000256" key="2">
    <source>
        <dbReference type="ARBA" id="ARBA00022475"/>
    </source>
</evidence>
<dbReference type="PANTHER" id="PTHR24232">
    <property type="entry name" value="G-PROTEIN COUPLED RECEPTOR"/>
    <property type="match status" value="1"/>
</dbReference>
<evidence type="ECO:0000256" key="1">
    <source>
        <dbReference type="ARBA" id="ARBA00004651"/>
    </source>
</evidence>
<feature type="disulfide bond" evidence="11">
    <location>
        <begin position="136"/>
        <end position="215"/>
    </location>
</feature>
<dbReference type="GO" id="GO:0005886">
    <property type="term" value="C:plasma membrane"/>
    <property type="evidence" value="ECO:0007669"/>
    <property type="project" value="UniProtKB-SubCell"/>
</dbReference>
<dbReference type="SUPFAM" id="SSF81321">
    <property type="entry name" value="Family A G protein-coupled receptor-like"/>
    <property type="match status" value="1"/>
</dbReference>
<keyword evidence="4 13" id="KW-1133">Transmembrane helix</keyword>
<keyword evidence="9" id="KW-0325">Glycoprotein</keyword>
<evidence type="ECO:0000256" key="12">
    <source>
        <dbReference type="RuleBase" id="RU000688"/>
    </source>
</evidence>
<protein>
    <submittedName>
        <fullName evidence="16">Proteinase-activated receptor 4</fullName>
    </submittedName>
</protein>
<keyword evidence="2" id="KW-1003">Cell membrane</keyword>
<evidence type="ECO:0000256" key="6">
    <source>
        <dbReference type="ARBA" id="ARBA00023136"/>
    </source>
</evidence>
<evidence type="ECO:0000256" key="13">
    <source>
        <dbReference type="SAM" id="Phobius"/>
    </source>
</evidence>
<dbReference type="InterPro" id="IPR000276">
    <property type="entry name" value="GPCR_Rhodpsn"/>
</dbReference>
<feature type="transmembrane region" description="Helical" evidence="13">
    <location>
        <begin position="228"/>
        <end position="250"/>
    </location>
</feature>
<dbReference type="Pfam" id="PF00001">
    <property type="entry name" value="7tm_1"/>
    <property type="match status" value="1"/>
</dbReference>
<reference evidence="16" key="1">
    <citation type="journal article" name="BMC Genomics">
        <title>Long-read sequencing and de novo genome assembly of marine medaka (Oryzias melastigma).</title>
        <authorList>
            <person name="Liang P."/>
            <person name="Saqib H.S.A."/>
            <person name="Ni X."/>
            <person name="Shen Y."/>
        </authorList>
    </citation>
    <scope>NUCLEOTIDE SEQUENCE</scope>
    <source>
        <strain evidence="16">Bigg-433</strain>
    </source>
</reference>
<gene>
    <name evidence="16" type="ORF">FQA47_016427</name>
</gene>
<sequence>MKLLAGTLFVMGLLSVLGASPSFHPPNQCPNTSILLRAFRLTVSCNVTTLKEKQLKDIQAPVTNLYLPFLYLLAFSVGLPFNLVSLWVLVFRTKPLPSTLLLINLTIADCFLLLVLPFRIVYHFRGNHWELGEPFCRMVMAVFYGNMYGSTWFLAFVAIDRYVALVHPFKARTLRSQRVSVYMVVAVWIVVLAAMLPLLISQQTYVLDKLQITTCHDALPEEEHENYFLPYFSTLFAFCFLLPFAIILFCHSAVLRTLLAERKRHAHAIRVTVLVILVFIVCFLPSNVLLLLTYANNRVDGNGEDIYIPYMVSLAVSTFNSCIDPVIFYFVSTEFRQKLKSSLCCSGHCQGQLSSQENNISSSAGQRTNVTLVSMNSRQTGFLDGLYQQVISLEVTC</sequence>
<dbReference type="Proteomes" id="UP000646548">
    <property type="component" value="Unassembled WGS sequence"/>
</dbReference>
<dbReference type="PRINTS" id="PR00237">
    <property type="entry name" value="GPCRRHODOPSN"/>
</dbReference>
<keyword evidence="7 11" id="KW-1015">Disulfide bond</keyword>
<comment type="subcellular location">
    <subcellularLocation>
        <location evidence="1">Cell membrane</location>
        <topology evidence="1">Multi-pass membrane protein</topology>
    </subcellularLocation>
</comment>
<dbReference type="GO" id="GO:0015057">
    <property type="term" value="F:thrombin-activated receptor activity"/>
    <property type="evidence" value="ECO:0007669"/>
    <property type="project" value="InterPro"/>
</dbReference>
<feature type="domain" description="G-protein coupled receptors family 1 profile" evidence="15">
    <location>
        <begin position="81"/>
        <end position="328"/>
    </location>
</feature>
<evidence type="ECO:0000256" key="5">
    <source>
        <dbReference type="ARBA" id="ARBA00023040"/>
    </source>
</evidence>
<evidence type="ECO:0000313" key="16">
    <source>
        <dbReference type="EMBL" id="KAF6725504.1"/>
    </source>
</evidence>
<organism evidence="16 17">
    <name type="scientific">Oryzias melastigma</name>
    <name type="common">Marine medaka</name>
    <dbReference type="NCBI Taxonomy" id="30732"/>
    <lineage>
        <taxon>Eukaryota</taxon>
        <taxon>Metazoa</taxon>
        <taxon>Chordata</taxon>
        <taxon>Craniata</taxon>
        <taxon>Vertebrata</taxon>
        <taxon>Euteleostomi</taxon>
        <taxon>Actinopterygii</taxon>
        <taxon>Neopterygii</taxon>
        <taxon>Teleostei</taxon>
        <taxon>Neoteleostei</taxon>
        <taxon>Acanthomorphata</taxon>
        <taxon>Ovalentaria</taxon>
        <taxon>Atherinomorphae</taxon>
        <taxon>Beloniformes</taxon>
        <taxon>Adrianichthyidae</taxon>
        <taxon>Oryziinae</taxon>
        <taxon>Oryzias</taxon>
    </lineage>
</organism>
<feature type="transmembrane region" description="Helical" evidence="13">
    <location>
        <begin position="141"/>
        <end position="159"/>
    </location>
</feature>
<evidence type="ECO:0000256" key="14">
    <source>
        <dbReference type="SAM" id="SignalP"/>
    </source>
</evidence>
<dbReference type="FunFam" id="1.20.1070.10:FF:000040">
    <property type="entry name" value="Coagulation factor 2 (thrombin) receptor"/>
    <property type="match status" value="1"/>
</dbReference>
<evidence type="ECO:0000256" key="10">
    <source>
        <dbReference type="ARBA" id="ARBA00023224"/>
    </source>
</evidence>
<feature type="transmembrane region" description="Helical" evidence="13">
    <location>
        <begin position="271"/>
        <end position="295"/>
    </location>
</feature>
<evidence type="ECO:0000313" key="17">
    <source>
        <dbReference type="Proteomes" id="UP000646548"/>
    </source>
</evidence>
<feature type="transmembrane region" description="Helical" evidence="13">
    <location>
        <begin position="307"/>
        <end position="331"/>
    </location>
</feature>
<dbReference type="GO" id="GO:0007200">
    <property type="term" value="P:phospholipase C-activating G protein-coupled receptor signaling pathway"/>
    <property type="evidence" value="ECO:0007669"/>
    <property type="project" value="TreeGrafter"/>
</dbReference>
<dbReference type="EMBL" id="WKFB01000359">
    <property type="protein sequence ID" value="KAF6725504.1"/>
    <property type="molecule type" value="Genomic_DNA"/>
</dbReference>
<evidence type="ECO:0000256" key="7">
    <source>
        <dbReference type="ARBA" id="ARBA00023157"/>
    </source>
</evidence>
<dbReference type="PANTHER" id="PTHR24232:SF22">
    <property type="entry name" value="PROTEINASE-ACTIVATED RECEPTOR 4"/>
    <property type="match status" value="1"/>
</dbReference>
<dbReference type="Gene3D" id="1.20.1070.10">
    <property type="entry name" value="Rhodopsin 7-helix transmembrane proteins"/>
    <property type="match status" value="1"/>
</dbReference>
<evidence type="ECO:0000259" key="15">
    <source>
        <dbReference type="PROSITE" id="PS50262"/>
    </source>
</evidence>
<feature type="transmembrane region" description="Helical" evidence="13">
    <location>
        <begin position="69"/>
        <end position="89"/>
    </location>
</feature>
<dbReference type="PROSITE" id="PS50262">
    <property type="entry name" value="G_PROTEIN_RECEP_F1_2"/>
    <property type="match status" value="1"/>
</dbReference>
<dbReference type="PRINTS" id="PR01428">
    <property type="entry name" value="PROTEASEAR"/>
</dbReference>
<keyword evidence="3 12" id="KW-0812">Transmembrane</keyword>
<keyword evidence="14" id="KW-0732">Signal</keyword>
<feature type="transmembrane region" description="Helical" evidence="13">
    <location>
        <begin position="179"/>
        <end position="200"/>
    </location>
</feature>
<name>A0A834F925_ORYME</name>